<comment type="caution">
    <text evidence="4">The sequence shown here is derived from an EMBL/GenBank/DDBJ whole genome shotgun (WGS) entry which is preliminary data.</text>
</comment>
<dbReference type="Proteomes" id="UP001252875">
    <property type="component" value="Unassembled WGS sequence"/>
</dbReference>
<dbReference type="InterPro" id="IPR001559">
    <property type="entry name" value="Phosphotriesterase"/>
</dbReference>
<dbReference type="PANTHER" id="PTHR10819">
    <property type="entry name" value="PHOSPHOTRIESTERASE-RELATED"/>
    <property type="match status" value="1"/>
</dbReference>
<sequence length="303" mass="34679">MYRTVLGLVEEIGTTYIHEHLYVVPNELPKYQDYTLDDIDRTIEEVGRFTKAGGHTLVDLTPVNYGRNPIELEKIARETGTNILFVTGFHKEEFLPTWVDELSNQEIYDFLIQEIVNGVSSHELLPSAMKIGTSLNQVTNKEKRIIEIVGEVQSDTRIPMITHCDQGSMGLEQLQLLRKSGADIEKICLSHCDLMNDVEYLKRICDQGASLSFDHVGRDLENNDKIHANLLTELVKSGYEDFICLAGDMGRKKYHKSYHGSPGLDYILTDFKEIMLDKIPEKSFEKMITLNPQRQLNWSLDRV</sequence>
<keyword evidence="5" id="KW-1185">Reference proteome</keyword>
<keyword evidence="2" id="KW-0378">Hydrolase</keyword>
<dbReference type="RefSeq" id="WP_311821444.1">
    <property type="nucleotide sequence ID" value="NZ_JARPYF010000001.1"/>
</dbReference>
<gene>
    <name evidence="4" type="ORF">P7D85_00215</name>
</gene>
<dbReference type="PIRSF" id="PIRSF016839">
    <property type="entry name" value="PhP"/>
    <property type="match status" value="1"/>
</dbReference>
<evidence type="ECO:0000256" key="1">
    <source>
        <dbReference type="ARBA" id="ARBA00022723"/>
    </source>
</evidence>
<evidence type="ECO:0000256" key="3">
    <source>
        <dbReference type="PROSITE-ProRule" id="PRU00679"/>
    </source>
</evidence>
<dbReference type="Gene3D" id="3.20.20.140">
    <property type="entry name" value="Metal-dependent hydrolases"/>
    <property type="match status" value="1"/>
</dbReference>
<organism evidence="4 5">
    <name type="scientific">Enterococcus hulanensis</name>
    <dbReference type="NCBI Taxonomy" id="2559929"/>
    <lineage>
        <taxon>Bacteria</taxon>
        <taxon>Bacillati</taxon>
        <taxon>Bacillota</taxon>
        <taxon>Bacilli</taxon>
        <taxon>Lactobacillales</taxon>
        <taxon>Enterococcaceae</taxon>
        <taxon>Enterococcus</taxon>
    </lineage>
</organism>
<keyword evidence="1" id="KW-0479">Metal-binding</keyword>
<reference evidence="4 5" key="1">
    <citation type="submission" date="2023-03" db="EMBL/GenBank/DDBJ databases">
        <authorList>
            <person name="Shen W."/>
            <person name="Cai J."/>
        </authorList>
    </citation>
    <scope>NUCLEOTIDE SEQUENCE [LARGE SCALE GENOMIC DNA]</scope>
    <source>
        <strain evidence="4 5">D6-4</strain>
    </source>
</reference>
<evidence type="ECO:0000313" key="5">
    <source>
        <dbReference type="Proteomes" id="UP001252875"/>
    </source>
</evidence>
<comment type="similarity">
    <text evidence="3">Belongs to the metallo-dependent hydrolases superfamily. Phosphotriesterase family.</text>
</comment>
<name>A0ABU3EV18_9ENTE</name>
<dbReference type="InterPro" id="IPR032466">
    <property type="entry name" value="Metal_Hydrolase"/>
</dbReference>
<dbReference type="SUPFAM" id="SSF51556">
    <property type="entry name" value="Metallo-dependent hydrolases"/>
    <property type="match status" value="1"/>
</dbReference>
<evidence type="ECO:0000256" key="2">
    <source>
        <dbReference type="ARBA" id="ARBA00022801"/>
    </source>
</evidence>
<dbReference type="Pfam" id="PF02126">
    <property type="entry name" value="PTE"/>
    <property type="match status" value="1"/>
</dbReference>
<protein>
    <submittedName>
        <fullName evidence="4">Aryldialkylphosphatase</fullName>
    </submittedName>
</protein>
<proteinExistence type="inferred from homology"/>
<evidence type="ECO:0000313" key="4">
    <source>
        <dbReference type="EMBL" id="MDT2598173.1"/>
    </source>
</evidence>
<dbReference type="PANTHER" id="PTHR10819:SF3">
    <property type="entry name" value="PHOSPHOTRIESTERASE-RELATED PROTEIN"/>
    <property type="match status" value="1"/>
</dbReference>
<accession>A0ABU3EV18</accession>
<dbReference type="EMBL" id="JARPYI010000001">
    <property type="protein sequence ID" value="MDT2598173.1"/>
    <property type="molecule type" value="Genomic_DNA"/>
</dbReference>
<dbReference type="PROSITE" id="PS51347">
    <property type="entry name" value="PHOSPHOTRIESTERASE_2"/>
    <property type="match status" value="1"/>
</dbReference>
<feature type="modified residue" description="N6-carboxylysine" evidence="3">
    <location>
        <position position="130"/>
    </location>
</feature>